<comment type="caution">
    <text evidence="1">The sequence shown here is derived from an EMBL/GenBank/DDBJ whole genome shotgun (WGS) entry which is preliminary data.</text>
</comment>
<gene>
    <name evidence="1" type="ORF">CCMP2556_LOCUS11939</name>
</gene>
<evidence type="ECO:0000313" key="2">
    <source>
        <dbReference type="Proteomes" id="UP001642484"/>
    </source>
</evidence>
<accession>A0ABP0JKR4</accession>
<sequence>MLVQDFGRRFGRWGAAACPDLKDIIADVESGAKVASGGKSGTSPLRSSKFVVKLIDPIEHKMLHHLLHKLKGSRHFEHQAVANPLNTRDENGN</sequence>
<dbReference type="EMBL" id="CAXAMN010005681">
    <property type="protein sequence ID" value="CAK9015010.1"/>
    <property type="molecule type" value="Genomic_DNA"/>
</dbReference>
<evidence type="ECO:0000313" key="1">
    <source>
        <dbReference type="EMBL" id="CAK9015010.1"/>
    </source>
</evidence>
<keyword evidence="2" id="KW-1185">Reference proteome</keyword>
<reference evidence="1 2" key="1">
    <citation type="submission" date="2024-02" db="EMBL/GenBank/DDBJ databases">
        <authorList>
            <person name="Chen Y."/>
            <person name="Shah S."/>
            <person name="Dougan E. K."/>
            <person name="Thang M."/>
            <person name="Chan C."/>
        </authorList>
    </citation>
    <scope>NUCLEOTIDE SEQUENCE [LARGE SCALE GENOMIC DNA]</scope>
</reference>
<name>A0ABP0JKR4_9DINO</name>
<proteinExistence type="predicted"/>
<protein>
    <submittedName>
        <fullName evidence="1">Uncharacterized protein</fullName>
    </submittedName>
</protein>
<organism evidence="1 2">
    <name type="scientific">Durusdinium trenchii</name>
    <dbReference type="NCBI Taxonomy" id="1381693"/>
    <lineage>
        <taxon>Eukaryota</taxon>
        <taxon>Sar</taxon>
        <taxon>Alveolata</taxon>
        <taxon>Dinophyceae</taxon>
        <taxon>Suessiales</taxon>
        <taxon>Symbiodiniaceae</taxon>
        <taxon>Durusdinium</taxon>
    </lineage>
</organism>
<dbReference type="Proteomes" id="UP001642484">
    <property type="component" value="Unassembled WGS sequence"/>
</dbReference>